<evidence type="ECO:0000313" key="2">
    <source>
        <dbReference type="Proteomes" id="UP000807353"/>
    </source>
</evidence>
<sequence>MTDTMQQGQACGHEHPHRLCSIPIQSLSLAIASLNTAQIALNTAQSALQRVSNIAPHAVVVGVGPSPEEQPTTPALSRAISISDSVSEWRAALTRPPTPSSITTDERWYLVTVGRNPGVFRGSSGLMENVHNISGGNPTRFKTELEARSAYSIALEAGVVQRVTFTTVTT</sequence>
<comment type="caution">
    <text evidence="1">The sequence shown here is derived from an EMBL/GenBank/DDBJ whole genome shotgun (WGS) entry which is preliminary data.</text>
</comment>
<organism evidence="1 2">
    <name type="scientific">Collybia nuda</name>
    <dbReference type="NCBI Taxonomy" id="64659"/>
    <lineage>
        <taxon>Eukaryota</taxon>
        <taxon>Fungi</taxon>
        <taxon>Dikarya</taxon>
        <taxon>Basidiomycota</taxon>
        <taxon>Agaricomycotina</taxon>
        <taxon>Agaricomycetes</taxon>
        <taxon>Agaricomycetidae</taxon>
        <taxon>Agaricales</taxon>
        <taxon>Tricholomatineae</taxon>
        <taxon>Clitocybaceae</taxon>
        <taxon>Collybia</taxon>
    </lineage>
</organism>
<protein>
    <submittedName>
        <fullName evidence="1">Uncharacterized protein</fullName>
    </submittedName>
</protein>
<dbReference type="OrthoDB" id="3270804at2759"/>
<dbReference type="AlphaFoldDB" id="A0A9P5Y8A0"/>
<dbReference type="Proteomes" id="UP000807353">
    <property type="component" value="Unassembled WGS sequence"/>
</dbReference>
<gene>
    <name evidence="1" type="ORF">BDZ94DRAFT_1309110</name>
</gene>
<reference evidence="1" key="1">
    <citation type="submission" date="2020-11" db="EMBL/GenBank/DDBJ databases">
        <authorList>
            <consortium name="DOE Joint Genome Institute"/>
            <person name="Ahrendt S."/>
            <person name="Riley R."/>
            <person name="Andreopoulos W."/>
            <person name="Labutti K."/>
            <person name="Pangilinan J."/>
            <person name="Ruiz-Duenas F.J."/>
            <person name="Barrasa J.M."/>
            <person name="Sanchez-Garcia M."/>
            <person name="Camarero S."/>
            <person name="Miyauchi S."/>
            <person name="Serrano A."/>
            <person name="Linde D."/>
            <person name="Babiker R."/>
            <person name="Drula E."/>
            <person name="Ayuso-Fernandez I."/>
            <person name="Pacheco R."/>
            <person name="Padilla G."/>
            <person name="Ferreira P."/>
            <person name="Barriuso J."/>
            <person name="Kellner H."/>
            <person name="Castanera R."/>
            <person name="Alfaro M."/>
            <person name="Ramirez L."/>
            <person name="Pisabarro A.G."/>
            <person name="Kuo A."/>
            <person name="Tritt A."/>
            <person name="Lipzen A."/>
            <person name="He G."/>
            <person name="Yan M."/>
            <person name="Ng V."/>
            <person name="Cullen D."/>
            <person name="Martin F."/>
            <person name="Rosso M.-N."/>
            <person name="Henrissat B."/>
            <person name="Hibbett D."/>
            <person name="Martinez A.T."/>
            <person name="Grigoriev I.V."/>
        </authorList>
    </citation>
    <scope>NUCLEOTIDE SEQUENCE</scope>
    <source>
        <strain evidence="1">CBS 247.69</strain>
    </source>
</reference>
<accession>A0A9P5Y8A0</accession>
<dbReference type="EMBL" id="MU150266">
    <property type="protein sequence ID" value="KAF9462995.1"/>
    <property type="molecule type" value="Genomic_DNA"/>
</dbReference>
<keyword evidence="2" id="KW-1185">Reference proteome</keyword>
<name>A0A9P5Y8A0_9AGAR</name>
<proteinExistence type="predicted"/>
<evidence type="ECO:0000313" key="1">
    <source>
        <dbReference type="EMBL" id="KAF9462995.1"/>
    </source>
</evidence>